<dbReference type="InterPro" id="IPR039368">
    <property type="entry name" value="AHAS_TPP"/>
</dbReference>
<evidence type="ECO:0000256" key="7">
    <source>
        <dbReference type="ARBA" id="ARBA00022723"/>
    </source>
</evidence>
<keyword evidence="9 12" id="KW-0786">Thiamine pyrophosphate</keyword>
<dbReference type="PROSITE" id="PS00187">
    <property type="entry name" value="TPP_ENZYMES"/>
    <property type="match status" value="1"/>
</dbReference>
<feature type="domain" description="Thiamine pyrophosphate enzyme TPP-binding" evidence="14">
    <location>
        <begin position="382"/>
        <end position="528"/>
    </location>
</feature>
<dbReference type="GO" id="GO:0009099">
    <property type="term" value="P:L-valine biosynthetic process"/>
    <property type="evidence" value="ECO:0007669"/>
    <property type="project" value="UniProtKB-UniPathway"/>
</dbReference>
<evidence type="ECO:0000313" key="17">
    <source>
        <dbReference type="Proteomes" id="UP000095563"/>
    </source>
</evidence>
<dbReference type="Proteomes" id="UP000095563">
    <property type="component" value="Unassembled WGS sequence"/>
</dbReference>
<accession>A0A174UYM0</accession>
<evidence type="ECO:0000256" key="3">
    <source>
        <dbReference type="ARBA" id="ARBA00007812"/>
    </source>
</evidence>
<dbReference type="AlphaFoldDB" id="A0A174UYM0"/>
<dbReference type="UniPathway" id="UPA00047">
    <property type="reaction ID" value="UER00055"/>
</dbReference>
<dbReference type="CDD" id="cd02015">
    <property type="entry name" value="TPP_AHAS"/>
    <property type="match status" value="1"/>
</dbReference>
<dbReference type="InterPro" id="IPR045229">
    <property type="entry name" value="TPP_enz"/>
</dbReference>
<dbReference type="UniPathway" id="UPA00049">
    <property type="reaction ID" value="UER00059"/>
</dbReference>
<protein>
    <recommendedName>
        <fullName evidence="4 12">Acetolactate synthase</fullName>
        <ecNumber evidence="4 12">2.2.1.6</ecNumber>
    </recommendedName>
</protein>
<dbReference type="Pfam" id="PF02776">
    <property type="entry name" value="TPP_enzyme_N"/>
    <property type="match status" value="1"/>
</dbReference>
<dbReference type="NCBIfam" id="TIGR00118">
    <property type="entry name" value="acolac_lg"/>
    <property type="match status" value="1"/>
</dbReference>
<comment type="cofactor">
    <cofactor evidence="12">
        <name>Mg(2+)</name>
        <dbReference type="ChEBI" id="CHEBI:18420"/>
    </cofactor>
    <text evidence="12">Binds 1 Mg(2+) ion per subunit.</text>
</comment>
<feature type="domain" description="Thiamine pyrophosphate enzyme N-terminal TPP-binding" evidence="15">
    <location>
        <begin position="4"/>
        <end position="120"/>
    </location>
</feature>
<evidence type="ECO:0000259" key="15">
    <source>
        <dbReference type="Pfam" id="PF02776"/>
    </source>
</evidence>
<dbReference type="SUPFAM" id="SSF52467">
    <property type="entry name" value="DHS-like NAD/FAD-binding domain"/>
    <property type="match status" value="1"/>
</dbReference>
<dbReference type="FunFam" id="3.40.50.970:FF:000007">
    <property type="entry name" value="Acetolactate synthase"/>
    <property type="match status" value="1"/>
</dbReference>
<dbReference type="GO" id="GO:0030976">
    <property type="term" value="F:thiamine pyrophosphate binding"/>
    <property type="evidence" value="ECO:0007669"/>
    <property type="project" value="UniProtKB-UniRule"/>
</dbReference>
<keyword evidence="5 12" id="KW-0028">Amino-acid biosynthesis</keyword>
<dbReference type="InterPro" id="IPR012000">
    <property type="entry name" value="Thiamin_PyroP_enz_cen_dom"/>
</dbReference>
<evidence type="ECO:0000256" key="5">
    <source>
        <dbReference type="ARBA" id="ARBA00022605"/>
    </source>
</evidence>
<dbReference type="InterPro" id="IPR012001">
    <property type="entry name" value="Thiamin_PyroP_enz_TPP-bd_dom"/>
</dbReference>
<dbReference type="EMBL" id="CZBO01000006">
    <property type="protein sequence ID" value="CUQ26011.1"/>
    <property type="molecule type" value="Genomic_DNA"/>
</dbReference>
<keyword evidence="8 12" id="KW-0460">Magnesium</keyword>
<dbReference type="CDD" id="cd07035">
    <property type="entry name" value="TPP_PYR_POX_like"/>
    <property type="match status" value="1"/>
</dbReference>
<keyword evidence="10 12" id="KW-0100">Branched-chain amino acid biosynthesis</keyword>
<evidence type="ECO:0000259" key="14">
    <source>
        <dbReference type="Pfam" id="PF02775"/>
    </source>
</evidence>
<dbReference type="EC" id="2.2.1.6" evidence="4 12"/>
<evidence type="ECO:0000256" key="2">
    <source>
        <dbReference type="ARBA" id="ARBA00005025"/>
    </source>
</evidence>
<comment type="cofactor">
    <cofactor evidence="12">
        <name>thiamine diphosphate</name>
        <dbReference type="ChEBI" id="CHEBI:58937"/>
    </cofactor>
    <text evidence="12">Binds 1 thiamine pyrophosphate per subunit.</text>
</comment>
<evidence type="ECO:0000256" key="11">
    <source>
        <dbReference type="ARBA" id="ARBA00048670"/>
    </source>
</evidence>
<dbReference type="PANTHER" id="PTHR18968">
    <property type="entry name" value="THIAMINE PYROPHOSPHATE ENZYMES"/>
    <property type="match status" value="1"/>
</dbReference>
<evidence type="ECO:0000313" key="16">
    <source>
        <dbReference type="EMBL" id="CUQ26011.1"/>
    </source>
</evidence>
<comment type="catalytic activity">
    <reaction evidence="11 12">
        <text>2 pyruvate + H(+) = (2S)-2-acetolactate + CO2</text>
        <dbReference type="Rhea" id="RHEA:25249"/>
        <dbReference type="ChEBI" id="CHEBI:15361"/>
        <dbReference type="ChEBI" id="CHEBI:15378"/>
        <dbReference type="ChEBI" id="CHEBI:16526"/>
        <dbReference type="ChEBI" id="CHEBI:58476"/>
        <dbReference type="EC" id="2.2.1.6"/>
    </reaction>
</comment>
<dbReference type="PANTHER" id="PTHR18968:SF13">
    <property type="entry name" value="ACETOLACTATE SYNTHASE CATALYTIC SUBUNIT, MITOCHONDRIAL"/>
    <property type="match status" value="1"/>
</dbReference>
<sequence>MLLTGAEILVKSLIDEGVDTLFGYPGGSVLNIYDSLYKYKDEIKHVLTCHEQNAAHAADGYARATGKVGVCIATSGPGATNLVTGIATAYMDSIPIVAITGNVNKPLLGKDSFQEVDIQGITMPITKHNYIVKDIKDLQKVIKEAFKIAKSGRPGPVLIDIPKDITSSKTNYIDIKEDVGEERAYKAINEEDLEVIVDMINKSKKPLIYAGGGIILSNSSEELKAFAEKIDSPVCTSLMGKGAISEAHSLYTGMIGMHGTKASNIAATKCDLLIALGARFSDRVIVDPENISNAKVIHIDVDPAEINKNIKVDSFIVGDLKVVLEMLTPLVEKNSHEEWNNTVNKLKEVKSKEDNENLTPKYLFDKINELNKDGNILITTEVGQHQMWAAQYFNTRKERSFLSSGGLGTMGYGIGASIGASFGRPNAKVINIAGDGSFGMNCNELATAVSNELPIIVIVMNNNSLGMVRQWQCLFYEERYSETTLNRKTDFVKLAEAFGGVGYRITEREEVEPVLKEALNSKKLVVIDYVINSNKKVFPMVAPGAPINQIIDEENV</sequence>
<name>A0A174UYM0_9CLOT</name>
<dbReference type="Gene3D" id="3.40.50.1220">
    <property type="entry name" value="TPP-binding domain"/>
    <property type="match status" value="1"/>
</dbReference>
<evidence type="ECO:0000256" key="12">
    <source>
        <dbReference type="RuleBase" id="RU003591"/>
    </source>
</evidence>
<dbReference type="RefSeq" id="WP_055208407.1">
    <property type="nucleotide sequence ID" value="NZ_CZBO01000006.1"/>
</dbReference>
<proteinExistence type="inferred from homology"/>
<evidence type="ECO:0000256" key="8">
    <source>
        <dbReference type="ARBA" id="ARBA00022842"/>
    </source>
</evidence>
<dbReference type="GO" id="GO:0003984">
    <property type="term" value="F:acetolactate synthase activity"/>
    <property type="evidence" value="ECO:0007669"/>
    <property type="project" value="UniProtKB-EC"/>
</dbReference>
<comment type="pathway">
    <text evidence="1 12">Amino-acid biosynthesis; L-isoleucine biosynthesis; L-isoleucine from 2-oxobutanoate: step 1/4.</text>
</comment>
<evidence type="ECO:0000259" key="13">
    <source>
        <dbReference type="Pfam" id="PF00205"/>
    </source>
</evidence>
<dbReference type="Gene3D" id="3.40.50.970">
    <property type="match status" value="2"/>
</dbReference>
<dbReference type="Pfam" id="PF02775">
    <property type="entry name" value="TPP_enzyme_C"/>
    <property type="match status" value="1"/>
</dbReference>
<dbReference type="InterPro" id="IPR000399">
    <property type="entry name" value="TPP-bd_CS"/>
</dbReference>
<dbReference type="GO" id="GO:0009097">
    <property type="term" value="P:isoleucine biosynthetic process"/>
    <property type="evidence" value="ECO:0007669"/>
    <property type="project" value="UniProtKB-UniPathway"/>
</dbReference>
<evidence type="ECO:0000256" key="1">
    <source>
        <dbReference type="ARBA" id="ARBA00004974"/>
    </source>
</evidence>
<dbReference type="SUPFAM" id="SSF52518">
    <property type="entry name" value="Thiamin diphosphate-binding fold (THDP-binding)"/>
    <property type="match status" value="2"/>
</dbReference>
<dbReference type="InterPro" id="IPR012846">
    <property type="entry name" value="Acetolactate_synth_lsu"/>
</dbReference>
<evidence type="ECO:0000256" key="9">
    <source>
        <dbReference type="ARBA" id="ARBA00023052"/>
    </source>
</evidence>
<dbReference type="GO" id="GO:0005948">
    <property type="term" value="C:acetolactate synthase complex"/>
    <property type="evidence" value="ECO:0007669"/>
    <property type="project" value="TreeGrafter"/>
</dbReference>
<dbReference type="GO" id="GO:0050660">
    <property type="term" value="F:flavin adenine dinucleotide binding"/>
    <property type="evidence" value="ECO:0007669"/>
    <property type="project" value="InterPro"/>
</dbReference>
<dbReference type="InterPro" id="IPR029061">
    <property type="entry name" value="THDP-binding"/>
</dbReference>
<dbReference type="FunFam" id="3.40.50.1220:FF:000008">
    <property type="entry name" value="Acetolactate synthase"/>
    <property type="match status" value="1"/>
</dbReference>
<gene>
    <name evidence="16" type="primary">ilvB1</name>
    <name evidence="16" type="ORF">ERS852568_02531</name>
</gene>
<evidence type="ECO:0000256" key="4">
    <source>
        <dbReference type="ARBA" id="ARBA00013145"/>
    </source>
</evidence>
<organism evidence="16 17">
    <name type="scientific">Clostridium baratii</name>
    <dbReference type="NCBI Taxonomy" id="1561"/>
    <lineage>
        <taxon>Bacteria</taxon>
        <taxon>Bacillati</taxon>
        <taxon>Bacillota</taxon>
        <taxon>Clostridia</taxon>
        <taxon>Eubacteriales</taxon>
        <taxon>Clostridiaceae</taxon>
        <taxon>Clostridium</taxon>
    </lineage>
</organism>
<evidence type="ECO:0000256" key="10">
    <source>
        <dbReference type="ARBA" id="ARBA00023304"/>
    </source>
</evidence>
<dbReference type="Pfam" id="PF00205">
    <property type="entry name" value="TPP_enzyme_M"/>
    <property type="match status" value="1"/>
</dbReference>
<keyword evidence="6 12" id="KW-0808">Transferase</keyword>
<dbReference type="InterPro" id="IPR029035">
    <property type="entry name" value="DHS-like_NAD/FAD-binding_dom"/>
</dbReference>
<evidence type="ECO:0000256" key="6">
    <source>
        <dbReference type="ARBA" id="ARBA00022679"/>
    </source>
</evidence>
<keyword evidence="7 12" id="KW-0479">Metal-binding</keyword>
<dbReference type="InterPro" id="IPR011766">
    <property type="entry name" value="TPP_enzyme_TPP-bd"/>
</dbReference>
<comment type="similarity">
    <text evidence="3 12">Belongs to the TPP enzyme family.</text>
</comment>
<comment type="pathway">
    <text evidence="2 12">Amino-acid biosynthesis; L-valine biosynthesis; L-valine from pyruvate: step 1/4.</text>
</comment>
<reference evidence="16 17" key="1">
    <citation type="submission" date="2015-09" db="EMBL/GenBank/DDBJ databases">
        <authorList>
            <consortium name="Pathogen Informatics"/>
        </authorList>
    </citation>
    <scope>NUCLEOTIDE SEQUENCE [LARGE SCALE GENOMIC DNA]</scope>
    <source>
        <strain evidence="16 17">2789STDY5834956</strain>
    </source>
</reference>
<feature type="domain" description="Thiamine pyrophosphate enzyme central" evidence="13">
    <location>
        <begin position="194"/>
        <end position="327"/>
    </location>
</feature>
<dbReference type="GO" id="GO:0000287">
    <property type="term" value="F:magnesium ion binding"/>
    <property type="evidence" value="ECO:0007669"/>
    <property type="project" value="UniProtKB-UniRule"/>
</dbReference>